<dbReference type="Gene3D" id="2.120.10.30">
    <property type="entry name" value="TolB, C-terminal domain"/>
    <property type="match status" value="1"/>
</dbReference>
<feature type="domain" description="B box-type" evidence="2">
    <location>
        <begin position="11"/>
        <end position="58"/>
    </location>
</feature>
<protein>
    <recommendedName>
        <fullName evidence="2">B box-type domain-containing protein</fullName>
    </recommendedName>
</protein>
<comment type="caution">
    <text evidence="3">The sequence shown here is derived from an EMBL/GenBank/DDBJ whole genome shotgun (WGS) entry which is preliminary data.</text>
</comment>
<keyword evidence="4" id="KW-1185">Reference proteome</keyword>
<dbReference type="SUPFAM" id="SSF57845">
    <property type="entry name" value="B-box zinc-binding domain"/>
    <property type="match status" value="1"/>
</dbReference>
<dbReference type="CDD" id="cd19756">
    <property type="entry name" value="Bbox2"/>
    <property type="match status" value="1"/>
</dbReference>
<keyword evidence="1" id="KW-0479">Metal-binding</keyword>
<evidence type="ECO:0000313" key="3">
    <source>
        <dbReference type="EMBL" id="CAG2211971.1"/>
    </source>
</evidence>
<keyword evidence="1" id="KW-0862">Zinc</keyword>
<dbReference type="InterPro" id="IPR000315">
    <property type="entry name" value="Znf_B-box"/>
</dbReference>
<dbReference type="PANTHER" id="PTHR25462">
    <property type="entry name" value="BONUS, ISOFORM C-RELATED"/>
    <property type="match status" value="1"/>
</dbReference>
<keyword evidence="1" id="KW-0863">Zinc-finger</keyword>
<dbReference type="Proteomes" id="UP000683360">
    <property type="component" value="Unassembled WGS sequence"/>
</dbReference>
<dbReference type="InterPro" id="IPR047153">
    <property type="entry name" value="TRIM45/56/19-like"/>
</dbReference>
<evidence type="ECO:0000259" key="2">
    <source>
        <dbReference type="PROSITE" id="PS50119"/>
    </source>
</evidence>
<dbReference type="SUPFAM" id="SSF63829">
    <property type="entry name" value="Calcium-dependent phosphotriesterase"/>
    <property type="match status" value="1"/>
</dbReference>
<evidence type="ECO:0000256" key="1">
    <source>
        <dbReference type="PROSITE-ProRule" id="PRU00024"/>
    </source>
</evidence>
<gene>
    <name evidence="3" type="ORF">MEDL_25996</name>
</gene>
<sequence length="540" mass="61629">MALSKSFQKGQTILACQMCEEESKIEWKCLLCNFLMCDKCRKVHEKFKSLEEHKIVDLKNIALEQKPSGQIHDFNNIKCDRHAGKICCLFCTDCEEVVCPLCITKAHNTHYMIELSEGFKVAMEVLRDLHASKDEDLTKLNTQRMTLQTIKTEVQARYSEEKQGILDQEKVLTELVHEQSEKLISKLDARLNKIAISIQSDEHQTNADYRATESRNQIFQDAIDSKDMLKVFKTVGKEKKTELRLVDVTKYISLSKFLPVCIEKKTIATFFGNLVDVHVSSQLLPLESEIKLINQYITKFPLIQCIVCCPNGSLWISNFTSTEMQNISLLKDGSTHLNESVMLSEVARMQLNDSDLILSLQKSNLYIFQTETGKLVPSKYTVAPLISNSAFHISKNNKIVVGAREVGPMFPPNGPRKVIVMNMEGEHEMTYYLDNKGRPIFTLPFRITTDNDNNVFVIDVLSEEFYGRVVKLDKQGGVSNIYFGNPAINGVYEPFIPFDLKTTLNNNIIVTDHQSKTLHVLNNMNHCIHYVRIDRELGIN</sequence>
<accession>A0A8S3RR28</accession>
<reference evidence="3" key="1">
    <citation type="submission" date="2021-03" db="EMBL/GenBank/DDBJ databases">
        <authorList>
            <person name="Bekaert M."/>
        </authorList>
    </citation>
    <scope>NUCLEOTIDE SEQUENCE</scope>
</reference>
<feature type="domain" description="B box-type" evidence="2">
    <location>
        <begin position="74"/>
        <end position="115"/>
    </location>
</feature>
<dbReference type="GO" id="GO:0008270">
    <property type="term" value="F:zinc ion binding"/>
    <property type="evidence" value="ECO:0007669"/>
    <property type="project" value="UniProtKB-KW"/>
</dbReference>
<dbReference type="CDD" id="cd19757">
    <property type="entry name" value="Bbox1"/>
    <property type="match status" value="1"/>
</dbReference>
<dbReference type="Pfam" id="PF00643">
    <property type="entry name" value="zf-B_box"/>
    <property type="match status" value="1"/>
</dbReference>
<dbReference type="PANTHER" id="PTHR25462:SF296">
    <property type="entry name" value="MEIOTIC P26, ISOFORM F"/>
    <property type="match status" value="1"/>
</dbReference>
<dbReference type="Gene3D" id="4.10.830.40">
    <property type="match status" value="1"/>
</dbReference>
<evidence type="ECO:0000313" key="4">
    <source>
        <dbReference type="Proteomes" id="UP000683360"/>
    </source>
</evidence>
<proteinExistence type="predicted"/>
<dbReference type="EMBL" id="CAJPWZ010001283">
    <property type="protein sequence ID" value="CAG2211971.1"/>
    <property type="molecule type" value="Genomic_DNA"/>
</dbReference>
<organism evidence="3 4">
    <name type="scientific">Mytilus edulis</name>
    <name type="common">Blue mussel</name>
    <dbReference type="NCBI Taxonomy" id="6550"/>
    <lineage>
        <taxon>Eukaryota</taxon>
        <taxon>Metazoa</taxon>
        <taxon>Spiralia</taxon>
        <taxon>Lophotrochozoa</taxon>
        <taxon>Mollusca</taxon>
        <taxon>Bivalvia</taxon>
        <taxon>Autobranchia</taxon>
        <taxon>Pteriomorphia</taxon>
        <taxon>Mytilida</taxon>
        <taxon>Mytiloidea</taxon>
        <taxon>Mytilidae</taxon>
        <taxon>Mytilinae</taxon>
        <taxon>Mytilus</taxon>
    </lineage>
</organism>
<dbReference type="AlphaFoldDB" id="A0A8S3RR28"/>
<dbReference type="PROSITE" id="PS50119">
    <property type="entry name" value="ZF_BBOX"/>
    <property type="match status" value="2"/>
</dbReference>
<dbReference type="Gene3D" id="3.30.160.60">
    <property type="entry name" value="Classic Zinc Finger"/>
    <property type="match status" value="1"/>
</dbReference>
<dbReference type="OrthoDB" id="6137082at2759"/>
<name>A0A8S3RR28_MYTED</name>
<dbReference type="InterPro" id="IPR011042">
    <property type="entry name" value="6-blade_b-propeller_TolB-like"/>
</dbReference>